<feature type="transmembrane region" description="Helical" evidence="1">
    <location>
        <begin position="114"/>
        <end position="130"/>
    </location>
</feature>
<dbReference type="Pfam" id="PF07885">
    <property type="entry name" value="Ion_trans_2"/>
    <property type="match status" value="1"/>
</dbReference>
<dbReference type="InterPro" id="IPR013099">
    <property type="entry name" value="K_chnl_dom"/>
</dbReference>
<evidence type="ECO:0000256" key="1">
    <source>
        <dbReference type="SAM" id="Phobius"/>
    </source>
</evidence>
<dbReference type="Proteomes" id="UP000609064">
    <property type="component" value="Unassembled WGS sequence"/>
</dbReference>
<reference evidence="3" key="1">
    <citation type="journal article" date="2014" name="Int. J. Syst. Evol. Microbiol.">
        <title>Complete genome sequence of Corynebacterium casei LMG S-19264T (=DSM 44701T), isolated from a smear-ripened cheese.</title>
        <authorList>
            <consortium name="US DOE Joint Genome Institute (JGI-PGF)"/>
            <person name="Walter F."/>
            <person name="Albersmeier A."/>
            <person name="Kalinowski J."/>
            <person name="Ruckert C."/>
        </authorList>
    </citation>
    <scope>NUCLEOTIDE SEQUENCE</scope>
    <source>
        <strain evidence="3">CGMCC 1.15958</strain>
    </source>
</reference>
<name>A0A916YT73_9BACT</name>
<accession>A0A916YT73</accession>
<keyword evidence="1" id="KW-0472">Membrane</keyword>
<dbReference type="AlphaFoldDB" id="A0A916YT73"/>
<dbReference type="SUPFAM" id="SSF81324">
    <property type="entry name" value="Voltage-gated potassium channels"/>
    <property type="match status" value="1"/>
</dbReference>
<comment type="caution">
    <text evidence="3">The sequence shown here is derived from an EMBL/GenBank/DDBJ whole genome shotgun (WGS) entry which is preliminary data.</text>
</comment>
<dbReference type="EMBL" id="BMKK01000004">
    <property type="protein sequence ID" value="GGD59494.1"/>
    <property type="molecule type" value="Genomic_DNA"/>
</dbReference>
<feature type="transmembrane region" description="Helical" evidence="1">
    <location>
        <begin position="72"/>
        <end position="94"/>
    </location>
</feature>
<evidence type="ECO:0000313" key="4">
    <source>
        <dbReference type="Proteomes" id="UP000609064"/>
    </source>
</evidence>
<feature type="transmembrane region" description="Helical" evidence="1">
    <location>
        <begin position="142"/>
        <end position="163"/>
    </location>
</feature>
<feature type="transmembrane region" description="Helical" evidence="1">
    <location>
        <begin position="35"/>
        <end position="52"/>
    </location>
</feature>
<feature type="domain" description="Potassium channel" evidence="2">
    <location>
        <begin position="107"/>
        <end position="164"/>
    </location>
</feature>
<proteinExistence type="predicted"/>
<evidence type="ECO:0000313" key="3">
    <source>
        <dbReference type="EMBL" id="GGD59494.1"/>
    </source>
</evidence>
<dbReference type="RefSeq" id="WP_188766357.1">
    <property type="nucleotide sequence ID" value="NZ_BMKK01000004.1"/>
</dbReference>
<reference evidence="3" key="2">
    <citation type="submission" date="2020-09" db="EMBL/GenBank/DDBJ databases">
        <authorList>
            <person name="Sun Q."/>
            <person name="Zhou Y."/>
        </authorList>
    </citation>
    <scope>NUCLEOTIDE SEQUENCE</scope>
    <source>
        <strain evidence="3">CGMCC 1.15958</strain>
    </source>
</reference>
<keyword evidence="4" id="KW-1185">Reference proteome</keyword>
<evidence type="ECO:0000259" key="2">
    <source>
        <dbReference type="Pfam" id="PF07885"/>
    </source>
</evidence>
<sequence length="174" mass="20236">MTFPKREIAEFAVLFAIAYLFKIVFAQAWFSVQTLVVFITIWAFLKSIYFIFENSTQLLIATSKDIAYHRFLFLMTYNIGQMTLSFAVDFFCLYEVDKNSFVGVMPEFGKLEEAFEFFYFSVLNFTFFGYGDLMPATVSAKLIVLLEIIIAFLTIIFILSDFISMKDSLKKLKK</sequence>
<keyword evidence="1" id="KW-1133">Transmembrane helix</keyword>
<protein>
    <recommendedName>
        <fullName evidence="2">Potassium channel domain-containing protein</fullName>
    </recommendedName>
</protein>
<organism evidence="3 4">
    <name type="scientific">Emticicia aquatilis</name>
    <dbReference type="NCBI Taxonomy" id="1537369"/>
    <lineage>
        <taxon>Bacteria</taxon>
        <taxon>Pseudomonadati</taxon>
        <taxon>Bacteroidota</taxon>
        <taxon>Cytophagia</taxon>
        <taxon>Cytophagales</taxon>
        <taxon>Leadbetterellaceae</taxon>
        <taxon>Emticicia</taxon>
    </lineage>
</organism>
<feature type="transmembrane region" description="Helical" evidence="1">
    <location>
        <begin position="12"/>
        <end position="29"/>
    </location>
</feature>
<gene>
    <name evidence="3" type="ORF">GCM10011514_24340</name>
</gene>
<dbReference type="Gene3D" id="1.10.287.70">
    <property type="match status" value="1"/>
</dbReference>
<keyword evidence="1" id="KW-0812">Transmembrane</keyword>